<dbReference type="InterPro" id="IPR040442">
    <property type="entry name" value="Pyrv_kinase-like_dom_sf"/>
</dbReference>
<comment type="similarity">
    <text evidence="2 6">Belongs to the PanB family.</text>
</comment>
<evidence type="ECO:0000256" key="6">
    <source>
        <dbReference type="RuleBase" id="RU362100"/>
    </source>
</evidence>
<evidence type="ECO:0000256" key="5">
    <source>
        <dbReference type="ARBA" id="ARBA00049172"/>
    </source>
</evidence>
<dbReference type="GO" id="GO:0003864">
    <property type="term" value="F:3-methyl-2-oxobutanoate hydroxymethyltransferase activity"/>
    <property type="evidence" value="ECO:0007669"/>
    <property type="project" value="UniProtKB-EC"/>
</dbReference>
<name>A0A1X2IAU0_9FUNG</name>
<dbReference type="STRING" id="90262.A0A1X2IAU0"/>
<dbReference type="Proteomes" id="UP000193560">
    <property type="component" value="Unassembled WGS sequence"/>
</dbReference>
<dbReference type="AlphaFoldDB" id="A0A1X2IAU0"/>
<dbReference type="GO" id="GO:0005739">
    <property type="term" value="C:mitochondrion"/>
    <property type="evidence" value="ECO:0007669"/>
    <property type="project" value="TreeGrafter"/>
</dbReference>
<keyword evidence="8" id="KW-1185">Reference proteome</keyword>
<dbReference type="HAMAP" id="MF_00156">
    <property type="entry name" value="PanB"/>
    <property type="match status" value="1"/>
</dbReference>
<dbReference type="OrthoDB" id="425211at2759"/>
<dbReference type="InterPro" id="IPR003700">
    <property type="entry name" value="Pantoate_hydroxy_MeTrfase"/>
</dbReference>
<evidence type="ECO:0000256" key="4">
    <source>
        <dbReference type="ARBA" id="ARBA00022679"/>
    </source>
</evidence>
<evidence type="ECO:0000256" key="2">
    <source>
        <dbReference type="ARBA" id="ARBA00008676"/>
    </source>
</evidence>
<dbReference type="EMBL" id="MCGE01000017">
    <property type="protein sequence ID" value="ORZ13047.1"/>
    <property type="molecule type" value="Genomic_DNA"/>
</dbReference>
<sequence>MSSIIKSHCLFKSLQRSWLPIMSQTCLSKRPKDKVSGLAAHPHMTISPRFYSSPPAAPSSVQQRKKLTILNINRMYKHGEPISMMTAQDYPSGLMVDRSGIDICLVGDSLAMVALGYDSTNPLTVDEMLHHCRAVARGSKSPFLIADLPSGSYEVSPEEAVRTSLRLVKEGNMEAVKLEGGKEMAGTIRRIASVGIPVMAHIGLTPQRQSALGGFRVQGKTAKQAMNLVEDALAVQEAGAFAVLLEAMPAQIGDYITQRLSIPTIGIGAGPMCSGQVLVLNDAMGIFDRFVPKFTKQYANLNQVMTSALEQYHQDVKTKQFPSPENTYPIDQAQLDKFWNAVSNSNNHDAPLKRQQIDQEKIVSAHG</sequence>
<protein>
    <recommendedName>
        <fullName evidence="3 6">3-methyl-2-oxobutanoate hydroxymethyltransferase</fullName>
        <ecNumber evidence="3 6">2.1.2.11</ecNumber>
    </recommendedName>
</protein>
<evidence type="ECO:0000313" key="7">
    <source>
        <dbReference type="EMBL" id="ORZ13047.1"/>
    </source>
</evidence>
<accession>A0A1X2IAU0</accession>
<dbReference type="Pfam" id="PF02548">
    <property type="entry name" value="Pantoate_transf"/>
    <property type="match status" value="1"/>
</dbReference>
<proteinExistence type="inferred from homology"/>
<comment type="catalytic activity">
    <reaction evidence="5 6">
        <text>(6R)-5,10-methylene-5,6,7,8-tetrahydrofolate + 3-methyl-2-oxobutanoate + H2O = 2-dehydropantoate + (6S)-5,6,7,8-tetrahydrofolate</text>
        <dbReference type="Rhea" id="RHEA:11824"/>
        <dbReference type="ChEBI" id="CHEBI:11561"/>
        <dbReference type="ChEBI" id="CHEBI:11851"/>
        <dbReference type="ChEBI" id="CHEBI:15377"/>
        <dbReference type="ChEBI" id="CHEBI:15636"/>
        <dbReference type="ChEBI" id="CHEBI:57453"/>
        <dbReference type="EC" id="2.1.2.11"/>
    </reaction>
</comment>
<dbReference type="GO" id="GO:0015940">
    <property type="term" value="P:pantothenate biosynthetic process"/>
    <property type="evidence" value="ECO:0007669"/>
    <property type="project" value="UniProtKB-UniPathway"/>
</dbReference>
<keyword evidence="4 6" id="KW-0808">Transferase</keyword>
<dbReference type="NCBIfam" id="NF001452">
    <property type="entry name" value="PRK00311.1"/>
    <property type="match status" value="1"/>
</dbReference>
<comment type="function">
    <text evidence="6">Catalyzes the reversible reaction in which hydroxymethyl group from 5,10-methylenetetrahydrofolate is transferred onto alpha-ketoisovalerate to form ketopantoate.</text>
</comment>
<dbReference type="NCBIfam" id="TIGR00222">
    <property type="entry name" value="panB"/>
    <property type="match status" value="1"/>
</dbReference>
<dbReference type="CDD" id="cd06557">
    <property type="entry name" value="KPHMT-like"/>
    <property type="match status" value="1"/>
</dbReference>
<reference evidence="7 8" key="1">
    <citation type="submission" date="2016-07" db="EMBL/GenBank/DDBJ databases">
        <title>Pervasive Adenine N6-methylation of Active Genes in Fungi.</title>
        <authorList>
            <consortium name="DOE Joint Genome Institute"/>
            <person name="Mondo S.J."/>
            <person name="Dannebaum R.O."/>
            <person name="Kuo R.C."/>
            <person name="Labutti K."/>
            <person name="Haridas S."/>
            <person name="Kuo A."/>
            <person name="Salamov A."/>
            <person name="Ahrendt S.R."/>
            <person name="Lipzen A."/>
            <person name="Sullivan W."/>
            <person name="Andreopoulos W.B."/>
            <person name="Clum A."/>
            <person name="Lindquist E."/>
            <person name="Daum C."/>
            <person name="Ramamoorthy G.K."/>
            <person name="Gryganskyi A."/>
            <person name="Culley D."/>
            <person name="Magnuson J.K."/>
            <person name="James T.Y."/>
            <person name="O'Malley M.A."/>
            <person name="Stajich J.E."/>
            <person name="Spatafora J.W."/>
            <person name="Visel A."/>
            <person name="Grigoriev I.V."/>
        </authorList>
    </citation>
    <scope>NUCLEOTIDE SEQUENCE [LARGE SCALE GENOMIC DNA]</scope>
    <source>
        <strain evidence="7 8">NRRL 1336</strain>
    </source>
</reference>
<dbReference type="SUPFAM" id="SSF51621">
    <property type="entry name" value="Phosphoenolpyruvate/pyruvate domain"/>
    <property type="match status" value="1"/>
</dbReference>
<dbReference type="InterPro" id="IPR015813">
    <property type="entry name" value="Pyrv/PenolPyrv_kinase-like_dom"/>
</dbReference>
<dbReference type="PANTHER" id="PTHR20881">
    <property type="entry name" value="3-METHYL-2-OXOBUTANOATE HYDROXYMETHYLTRANSFERASE"/>
    <property type="match status" value="1"/>
</dbReference>
<dbReference type="UniPathway" id="UPA00028">
    <property type="reaction ID" value="UER00003"/>
</dbReference>
<dbReference type="GO" id="GO:0008168">
    <property type="term" value="F:methyltransferase activity"/>
    <property type="evidence" value="ECO:0007669"/>
    <property type="project" value="UniProtKB-KW"/>
</dbReference>
<keyword evidence="6" id="KW-0566">Pantothenate biosynthesis</keyword>
<gene>
    <name evidence="7" type="ORF">BCR42DRAFT_419053</name>
</gene>
<keyword evidence="7" id="KW-0489">Methyltransferase</keyword>
<dbReference type="Gene3D" id="3.20.20.60">
    <property type="entry name" value="Phosphoenolpyruvate-binding domains"/>
    <property type="match status" value="1"/>
</dbReference>
<dbReference type="PANTHER" id="PTHR20881:SF0">
    <property type="entry name" value="3-METHYL-2-OXOBUTANOATE HYDROXYMETHYLTRANSFERASE"/>
    <property type="match status" value="1"/>
</dbReference>
<comment type="caution">
    <text evidence="7">The sequence shown here is derived from an EMBL/GenBank/DDBJ whole genome shotgun (WGS) entry which is preliminary data.</text>
</comment>
<dbReference type="GO" id="GO:0032259">
    <property type="term" value="P:methylation"/>
    <property type="evidence" value="ECO:0007669"/>
    <property type="project" value="UniProtKB-KW"/>
</dbReference>
<dbReference type="GO" id="GO:0000287">
    <property type="term" value="F:magnesium ion binding"/>
    <property type="evidence" value="ECO:0007669"/>
    <property type="project" value="TreeGrafter"/>
</dbReference>
<evidence type="ECO:0000256" key="3">
    <source>
        <dbReference type="ARBA" id="ARBA00012618"/>
    </source>
</evidence>
<dbReference type="FunFam" id="3.20.20.60:FF:000003">
    <property type="entry name" value="3-methyl-2-oxobutanoate hydroxymethyltransferase"/>
    <property type="match status" value="1"/>
</dbReference>
<evidence type="ECO:0000256" key="1">
    <source>
        <dbReference type="ARBA" id="ARBA00005033"/>
    </source>
</evidence>
<evidence type="ECO:0000313" key="8">
    <source>
        <dbReference type="Proteomes" id="UP000193560"/>
    </source>
</evidence>
<comment type="pathway">
    <text evidence="1 6">Cofactor biosynthesis; (R)-pantothenate biosynthesis; (R)-pantoate from 3-methyl-2-oxobutanoate: step 1/2.</text>
</comment>
<dbReference type="EC" id="2.1.2.11" evidence="3 6"/>
<organism evidence="7 8">
    <name type="scientific">Absidia repens</name>
    <dbReference type="NCBI Taxonomy" id="90262"/>
    <lineage>
        <taxon>Eukaryota</taxon>
        <taxon>Fungi</taxon>
        <taxon>Fungi incertae sedis</taxon>
        <taxon>Mucoromycota</taxon>
        <taxon>Mucoromycotina</taxon>
        <taxon>Mucoromycetes</taxon>
        <taxon>Mucorales</taxon>
        <taxon>Cunninghamellaceae</taxon>
        <taxon>Absidia</taxon>
    </lineage>
</organism>